<keyword evidence="4" id="KW-0378">Hydrolase</keyword>
<dbReference type="InterPro" id="IPR052710">
    <property type="entry name" value="CAAX_protease"/>
</dbReference>
<feature type="compositionally biased region" description="Acidic residues" evidence="1">
    <location>
        <begin position="59"/>
        <end position="76"/>
    </location>
</feature>
<dbReference type="AlphaFoldDB" id="A0A7D5P6K7"/>
<feature type="transmembrane region" description="Helical" evidence="2">
    <location>
        <begin position="245"/>
        <end position="265"/>
    </location>
</feature>
<dbReference type="EMBL" id="CP058909">
    <property type="protein sequence ID" value="QLH82137.1"/>
    <property type="molecule type" value="Genomic_DNA"/>
</dbReference>
<keyword evidence="2" id="KW-0812">Transmembrane</keyword>
<gene>
    <name evidence="4" type="ORF">HZS54_11210</name>
</gene>
<evidence type="ECO:0000256" key="1">
    <source>
        <dbReference type="SAM" id="MobiDB-lite"/>
    </source>
</evidence>
<dbReference type="PANTHER" id="PTHR36435:SF1">
    <property type="entry name" value="CAAX AMINO TERMINAL PROTEASE FAMILY PROTEIN"/>
    <property type="match status" value="1"/>
</dbReference>
<proteinExistence type="predicted"/>
<evidence type="ECO:0000313" key="4">
    <source>
        <dbReference type="EMBL" id="QLH82137.1"/>
    </source>
</evidence>
<name>A0A7D5P6K7_9EURY</name>
<keyword evidence="2" id="KW-0472">Membrane</keyword>
<dbReference type="InterPro" id="IPR003675">
    <property type="entry name" value="Rce1/LyrA-like_dom"/>
</dbReference>
<feature type="transmembrane region" description="Helical" evidence="2">
    <location>
        <begin position="298"/>
        <end position="318"/>
    </location>
</feature>
<keyword evidence="4" id="KW-0482">Metalloprotease</keyword>
<dbReference type="RefSeq" id="WP_179922605.1">
    <property type="nucleotide sequence ID" value="NZ_CP058909.1"/>
</dbReference>
<organism evidence="4 5">
    <name type="scientific">Halosimplex pelagicum</name>
    <dbReference type="NCBI Taxonomy" id="869886"/>
    <lineage>
        <taxon>Archaea</taxon>
        <taxon>Methanobacteriati</taxon>
        <taxon>Methanobacteriota</taxon>
        <taxon>Stenosarchaea group</taxon>
        <taxon>Halobacteria</taxon>
        <taxon>Halobacteriales</taxon>
        <taxon>Haloarculaceae</taxon>
        <taxon>Halosimplex</taxon>
    </lineage>
</organism>
<dbReference type="Pfam" id="PF02517">
    <property type="entry name" value="Rce1-like"/>
    <property type="match status" value="1"/>
</dbReference>
<feature type="region of interest" description="Disordered" evidence="1">
    <location>
        <begin position="54"/>
        <end position="79"/>
    </location>
</feature>
<evidence type="ECO:0000256" key="2">
    <source>
        <dbReference type="SAM" id="Phobius"/>
    </source>
</evidence>
<feature type="transmembrane region" description="Helical" evidence="2">
    <location>
        <begin position="88"/>
        <end position="114"/>
    </location>
</feature>
<accession>A0A7D5P6K7</accession>
<feature type="transmembrane region" description="Helical" evidence="2">
    <location>
        <begin position="271"/>
        <end position="291"/>
    </location>
</feature>
<keyword evidence="4" id="KW-0645">Protease</keyword>
<feature type="domain" description="CAAX prenyl protease 2/Lysostaphin resistance protein A-like" evidence="3">
    <location>
        <begin position="213"/>
        <end position="311"/>
    </location>
</feature>
<evidence type="ECO:0000313" key="5">
    <source>
        <dbReference type="Proteomes" id="UP000509346"/>
    </source>
</evidence>
<dbReference type="KEGG" id="hpel:HZS54_11210"/>
<evidence type="ECO:0000259" key="3">
    <source>
        <dbReference type="Pfam" id="PF02517"/>
    </source>
</evidence>
<dbReference type="GO" id="GO:0004175">
    <property type="term" value="F:endopeptidase activity"/>
    <property type="evidence" value="ECO:0007669"/>
    <property type="project" value="UniProtKB-ARBA"/>
</dbReference>
<dbReference type="PANTHER" id="PTHR36435">
    <property type="entry name" value="SLR1288 PROTEIN"/>
    <property type="match status" value="1"/>
</dbReference>
<feature type="transmembrane region" description="Helical" evidence="2">
    <location>
        <begin position="126"/>
        <end position="145"/>
    </location>
</feature>
<sequence length="324" mass="34894">MNPEGHGVDWLIAAILLLAAIIPGVVYIAYCFTLKKRRVDPTCPVCNGTDFSPKQTQDVLEDEGEGGDTGTPEEDTTPFSERSRYHTVLAAFGIGFGTIILVGLWTGIFGGIYYGITGDVPAQVEMMLSNVSLIAGTGSIMWLYFRYSDKTPNFLDIKIPSTKAVGIGALGTVVLLIAATGLEQVFRLFDITAAEHQIYELATAESGGISPEFLLLMIPIAILVIGPTEELIYRGVIQKSLYSKFSKSHAVVLTSLIFALVHFPAYLTSTAANATITVTTVFMLSLVLGKIYAHTENIVIPSLSHGLYNAVLFGLLYIEVAGMA</sequence>
<keyword evidence="2" id="KW-1133">Transmembrane helix</keyword>
<dbReference type="Proteomes" id="UP000509346">
    <property type="component" value="Chromosome"/>
</dbReference>
<dbReference type="GO" id="GO:0006508">
    <property type="term" value="P:proteolysis"/>
    <property type="evidence" value="ECO:0007669"/>
    <property type="project" value="UniProtKB-KW"/>
</dbReference>
<dbReference type="OrthoDB" id="275779at2157"/>
<feature type="transmembrane region" description="Helical" evidence="2">
    <location>
        <begin position="165"/>
        <end position="182"/>
    </location>
</feature>
<reference evidence="4 5" key="1">
    <citation type="submission" date="2020-07" db="EMBL/GenBank/DDBJ databases">
        <title>Halosimplex litoreum sp. nov. and Halosimplex rubrum sp. nov., isolated from different salt environments.</title>
        <authorList>
            <person name="Cui H."/>
        </authorList>
    </citation>
    <scope>NUCLEOTIDE SEQUENCE [LARGE SCALE GENOMIC DNA]</scope>
    <source>
        <strain evidence="4 5">R2</strain>
    </source>
</reference>
<keyword evidence="5" id="KW-1185">Reference proteome</keyword>
<dbReference type="GeneID" id="56083165"/>
<dbReference type="GO" id="GO:0008237">
    <property type="term" value="F:metallopeptidase activity"/>
    <property type="evidence" value="ECO:0007669"/>
    <property type="project" value="UniProtKB-KW"/>
</dbReference>
<protein>
    <submittedName>
        <fullName evidence="4">CPBP family intramembrane metalloprotease</fullName>
    </submittedName>
</protein>
<dbReference type="GO" id="GO:0080120">
    <property type="term" value="P:CAAX-box protein maturation"/>
    <property type="evidence" value="ECO:0007669"/>
    <property type="project" value="UniProtKB-ARBA"/>
</dbReference>
<feature type="transmembrane region" description="Helical" evidence="2">
    <location>
        <begin position="12"/>
        <end position="32"/>
    </location>
</feature>
<feature type="transmembrane region" description="Helical" evidence="2">
    <location>
        <begin position="213"/>
        <end position="233"/>
    </location>
</feature>